<dbReference type="eggNOG" id="KOG0330">
    <property type="taxonomic scope" value="Eukaryota"/>
</dbReference>
<keyword evidence="7" id="KW-0694">RNA-binding</keyword>
<evidence type="ECO:0000256" key="1">
    <source>
        <dbReference type="ARBA" id="ARBA00004123"/>
    </source>
</evidence>
<accession>L1IJE4</accession>
<dbReference type="InterPro" id="IPR000629">
    <property type="entry name" value="RNA-helicase_DEAD-box_CS"/>
</dbReference>
<dbReference type="Pfam" id="PF00270">
    <property type="entry name" value="DEAD"/>
    <property type="match status" value="1"/>
</dbReference>
<dbReference type="OMA" id="HVLNKMP"/>
<evidence type="ECO:0000259" key="13">
    <source>
        <dbReference type="PROSITE" id="PS51195"/>
    </source>
</evidence>
<evidence type="ECO:0000256" key="5">
    <source>
        <dbReference type="ARBA" id="ARBA00022806"/>
    </source>
</evidence>
<dbReference type="PANTHER" id="PTHR47959">
    <property type="entry name" value="ATP-DEPENDENT RNA HELICASE RHLE-RELATED"/>
    <property type="match status" value="1"/>
</dbReference>
<dbReference type="RefSeq" id="XP_005823029.1">
    <property type="nucleotide sequence ID" value="XM_005822972.1"/>
</dbReference>
<keyword evidence="8" id="KW-0539">Nucleus</keyword>
<dbReference type="InterPro" id="IPR001650">
    <property type="entry name" value="Helicase_C-like"/>
</dbReference>
<evidence type="ECO:0000256" key="7">
    <source>
        <dbReference type="ARBA" id="ARBA00022884"/>
    </source>
</evidence>
<comment type="subcellular location">
    <subcellularLocation>
        <location evidence="1">Nucleus</location>
    </subcellularLocation>
    <subcellularLocation>
        <location evidence="2">Plastid</location>
        <location evidence="2">Chloroplast</location>
    </subcellularLocation>
</comment>
<feature type="domain" description="Helicase ATP-binding" evidence="12">
    <location>
        <begin position="44"/>
        <end position="215"/>
    </location>
</feature>
<keyword evidence="4 11" id="KW-0378">Hydrolase</keyword>
<dbReference type="GeneID" id="17292763"/>
<dbReference type="SMART" id="SM00487">
    <property type="entry name" value="DEXDc"/>
    <property type="match status" value="1"/>
</dbReference>
<reference evidence="14 16" key="1">
    <citation type="journal article" date="2012" name="Nature">
        <title>Algal genomes reveal evolutionary mosaicism and the fate of nucleomorphs.</title>
        <authorList>
            <consortium name="DOE Joint Genome Institute"/>
            <person name="Curtis B.A."/>
            <person name="Tanifuji G."/>
            <person name="Burki F."/>
            <person name="Gruber A."/>
            <person name="Irimia M."/>
            <person name="Maruyama S."/>
            <person name="Arias M.C."/>
            <person name="Ball S.G."/>
            <person name="Gile G.H."/>
            <person name="Hirakawa Y."/>
            <person name="Hopkins J.F."/>
            <person name="Kuo A."/>
            <person name="Rensing S.A."/>
            <person name="Schmutz J."/>
            <person name="Symeonidi A."/>
            <person name="Elias M."/>
            <person name="Eveleigh R.J."/>
            <person name="Herman E.K."/>
            <person name="Klute M.J."/>
            <person name="Nakayama T."/>
            <person name="Obornik M."/>
            <person name="Reyes-Prieto A."/>
            <person name="Armbrust E.V."/>
            <person name="Aves S.J."/>
            <person name="Beiko R.G."/>
            <person name="Coutinho P."/>
            <person name="Dacks J.B."/>
            <person name="Durnford D.G."/>
            <person name="Fast N.M."/>
            <person name="Green B.R."/>
            <person name="Grisdale C.J."/>
            <person name="Hempel F."/>
            <person name="Henrissat B."/>
            <person name="Hoppner M.P."/>
            <person name="Ishida K."/>
            <person name="Kim E."/>
            <person name="Koreny L."/>
            <person name="Kroth P.G."/>
            <person name="Liu Y."/>
            <person name="Malik S.B."/>
            <person name="Maier U.G."/>
            <person name="McRose D."/>
            <person name="Mock T."/>
            <person name="Neilson J.A."/>
            <person name="Onodera N.T."/>
            <person name="Poole A.M."/>
            <person name="Pritham E.J."/>
            <person name="Richards T.A."/>
            <person name="Rocap G."/>
            <person name="Roy S.W."/>
            <person name="Sarai C."/>
            <person name="Schaack S."/>
            <person name="Shirato S."/>
            <person name="Slamovits C.H."/>
            <person name="Spencer D.F."/>
            <person name="Suzuki S."/>
            <person name="Worden A.Z."/>
            <person name="Zauner S."/>
            <person name="Barry K."/>
            <person name="Bell C."/>
            <person name="Bharti A.K."/>
            <person name="Crow J.A."/>
            <person name="Grimwood J."/>
            <person name="Kramer R."/>
            <person name="Lindquist E."/>
            <person name="Lucas S."/>
            <person name="Salamov A."/>
            <person name="McFadden G.I."/>
            <person name="Lane C.E."/>
            <person name="Keeling P.J."/>
            <person name="Gray M.W."/>
            <person name="Grigoriev I.V."/>
            <person name="Archibald J.M."/>
        </authorList>
    </citation>
    <scope>NUCLEOTIDE SEQUENCE</scope>
    <source>
        <strain evidence="14 16">CCMP2712</strain>
    </source>
</reference>
<evidence type="ECO:0000256" key="6">
    <source>
        <dbReference type="ARBA" id="ARBA00022840"/>
    </source>
</evidence>
<gene>
    <name evidence="14" type="ORF">GUITHDRAFT_165849</name>
</gene>
<evidence type="ECO:0000313" key="16">
    <source>
        <dbReference type="Proteomes" id="UP000011087"/>
    </source>
</evidence>
<dbReference type="PROSITE" id="PS51192">
    <property type="entry name" value="HELICASE_ATP_BIND_1"/>
    <property type="match status" value="1"/>
</dbReference>
<evidence type="ECO:0000256" key="9">
    <source>
        <dbReference type="ARBA" id="ARBA00024350"/>
    </source>
</evidence>
<dbReference type="SUPFAM" id="SSF52540">
    <property type="entry name" value="P-loop containing nucleoside triphosphate hydrolases"/>
    <property type="match status" value="2"/>
</dbReference>
<evidence type="ECO:0008006" key="17">
    <source>
        <dbReference type="Google" id="ProtNLM"/>
    </source>
</evidence>
<evidence type="ECO:0000256" key="10">
    <source>
        <dbReference type="PROSITE-ProRule" id="PRU00552"/>
    </source>
</evidence>
<evidence type="ECO:0000256" key="3">
    <source>
        <dbReference type="ARBA" id="ARBA00022741"/>
    </source>
</evidence>
<dbReference type="InterPro" id="IPR014001">
    <property type="entry name" value="Helicase_ATP-bd"/>
</dbReference>
<dbReference type="HOGENOM" id="CLU_003041_1_3_1"/>
<dbReference type="InterPro" id="IPR014014">
    <property type="entry name" value="RNA_helicase_DEAD_Q_motif"/>
</dbReference>
<dbReference type="OrthoDB" id="10261904at2759"/>
<dbReference type="InterPro" id="IPR044765">
    <property type="entry name" value="DDX47/Rrp3_DEADc"/>
</dbReference>
<organism evidence="14">
    <name type="scientific">Guillardia theta (strain CCMP2712)</name>
    <name type="common">Cryptophyte</name>
    <dbReference type="NCBI Taxonomy" id="905079"/>
    <lineage>
        <taxon>Eukaryota</taxon>
        <taxon>Cryptophyceae</taxon>
        <taxon>Pyrenomonadales</taxon>
        <taxon>Geminigeraceae</taxon>
        <taxon>Guillardia</taxon>
    </lineage>
</organism>
<dbReference type="AlphaFoldDB" id="L1IJE4"/>
<evidence type="ECO:0000256" key="8">
    <source>
        <dbReference type="ARBA" id="ARBA00023242"/>
    </source>
</evidence>
<reference evidence="16" key="2">
    <citation type="submission" date="2012-11" db="EMBL/GenBank/DDBJ databases">
        <authorList>
            <person name="Kuo A."/>
            <person name="Curtis B.A."/>
            <person name="Tanifuji G."/>
            <person name="Burki F."/>
            <person name="Gruber A."/>
            <person name="Irimia M."/>
            <person name="Maruyama S."/>
            <person name="Arias M.C."/>
            <person name="Ball S.G."/>
            <person name="Gile G.H."/>
            <person name="Hirakawa Y."/>
            <person name="Hopkins J.F."/>
            <person name="Rensing S.A."/>
            <person name="Schmutz J."/>
            <person name="Symeonidi A."/>
            <person name="Elias M."/>
            <person name="Eveleigh R.J."/>
            <person name="Herman E.K."/>
            <person name="Klute M.J."/>
            <person name="Nakayama T."/>
            <person name="Obornik M."/>
            <person name="Reyes-Prieto A."/>
            <person name="Armbrust E.V."/>
            <person name="Aves S.J."/>
            <person name="Beiko R.G."/>
            <person name="Coutinho P."/>
            <person name="Dacks J.B."/>
            <person name="Durnford D.G."/>
            <person name="Fast N.M."/>
            <person name="Green B.R."/>
            <person name="Grisdale C."/>
            <person name="Hempe F."/>
            <person name="Henrissat B."/>
            <person name="Hoppner M.P."/>
            <person name="Ishida K.-I."/>
            <person name="Kim E."/>
            <person name="Koreny L."/>
            <person name="Kroth P.G."/>
            <person name="Liu Y."/>
            <person name="Malik S.-B."/>
            <person name="Maier U.G."/>
            <person name="McRose D."/>
            <person name="Mock T."/>
            <person name="Neilson J.A."/>
            <person name="Onodera N.T."/>
            <person name="Poole A.M."/>
            <person name="Pritham E.J."/>
            <person name="Richards T.A."/>
            <person name="Rocap G."/>
            <person name="Roy S.W."/>
            <person name="Sarai C."/>
            <person name="Schaack S."/>
            <person name="Shirato S."/>
            <person name="Slamovits C.H."/>
            <person name="Spencer D.F."/>
            <person name="Suzuki S."/>
            <person name="Worden A.Z."/>
            <person name="Zauner S."/>
            <person name="Barry K."/>
            <person name="Bell C."/>
            <person name="Bharti A.K."/>
            <person name="Crow J.A."/>
            <person name="Grimwood J."/>
            <person name="Kramer R."/>
            <person name="Lindquist E."/>
            <person name="Lucas S."/>
            <person name="Salamov A."/>
            <person name="McFadden G.I."/>
            <person name="Lane C.E."/>
            <person name="Keeling P.J."/>
            <person name="Gray M.W."/>
            <person name="Grigoriev I.V."/>
            <person name="Archibald J.M."/>
        </authorList>
    </citation>
    <scope>NUCLEOTIDE SEQUENCE</scope>
    <source>
        <strain evidence="16">CCMP2712</strain>
    </source>
</reference>
<dbReference type="InterPro" id="IPR027417">
    <property type="entry name" value="P-loop_NTPase"/>
</dbReference>
<evidence type="ECO:0000256" key="4">
    <source>
        <dbReference type="ARBA" id="ARBA00022801"/>
    </source>
</evidence>
<evidence type="ECO:0000256" key="2">
    <source>
        <dbReference type="ARBA" id="ARBA00004229"/>
    </source>
</evidence>
<evidence type="ECO:0000259" key="12">
    <source>
        <dbReference type="PROSITE" id="PS51192"/>
    </source>
</evidence>
<dbReference type="EMBL" id="JH993080">
    <property type="protein sequence ID" value="EKX36049.1"/>
    <property type="molecule type" value="Genomic_DNA"/>
</dbReference>
<dbReference type="STRING" id="905079.L1IJE4"/>
<dbReference type="GO" id="GO:0016787">
    <property type="term" value="F:hydrolase activity"/>
    <property type="evidence" value="ECO:0007669"/>
    <property type="project" value="UniProtKB-KW"/>
</dbReference>
<dbReference type="Gene3D" id="3.40.50.300">
    <property type="entry name" value="P-loop containing nucleotide triphosphate hydrolases"/>
    <property type="match status" value="2"/>
</dbReference>
<name>L1IJE4_GUITC</name>
<dbReference type="PROSITE" id="PS51195">
    <property type="entry name" value="Q_MOTIF"/>
    <property type="match status" value="1"/>
</dbReference>
<dbReference type="PaxDb" id="55529-EKX36049"/>
<dbReference type="PANTHER" id="PTHR47959:SF24">
    <property type="entry name" value="ATP-DEPENDENT RNA HELICASE"/>
    <property type="match status" value="1"/>
</dbReference>
<protein>
    <recommendedName>
        <fullName evidence="17">RNA helicase</fullName>
    </recommendedName>
</protein>
<keyword evidence="3 11" id="KW-0547">Nucleotide-binding</keyword>
<dbReference type="GO" id="GO:0003723">
    <property type="term" value="F:RNA binding"/>
    <property type="evidence" value="ECO:0007669"/>
    <property type="project" value="UniProtKB-KW"/>
</dbReference>
<dbReference type="Proteomes" id="UP000011087">
    <property type="component" value="Unassembled WGS sequence"/>
</dbReference>
<evidence type="ECO:0000256" key="11">
    <source>
        <dbReference type="RuleBase" id="RU000492"/>
    </source>
</evidence>
<feature type="domain" description="DEAD-box RNA helicase Q" evidence="13">
    <location>
        <begin position="13"/>
        <end position="41"/>
    </location>
</feature>
<dbReference type="GO" id="GO:0005829">
    <property type="term" value="C:cytosol"/>
    <property type="evidence" value="ECO:0007669"/>
    <property type="project" value="TreeGrafter"/>
</dbReference>
<dbReference type="KEGG" id="gtt:GUITHDRAFT_165849"/>
<dbReference type="GO" id="GO:0003724">
    <property type="term" value="F:RNA helicase activity"/>
    <property type="evidence" value="ECO:0007669"/>
    <property type="project" value="InterPro"/>
</dbReference>
<dbReference type="Pfam" id="PF00271">
    <property type="entry name" value="Helicase_C"/>
    <property type="match status" value="1"/>
</dbReference>
<dbReference type="GO" id="GO:0005634">
    <property type="term" value="C:nucleus"/>
    <property type="evidence" value="ECO:0007669"/>
    <property type="project" value="UniProtKB-SubCell"/>
</dbReference>
<evidence type="ECO:0000313" key="14">
    <source>
        <dbReference type="EMBL" id="EKX36049.1"/>
    </source>
</evidence>
<reference evidence="15" key="3">
    <citation type="submission" date="2015-06" db="UniProtKB">
        <authorList>
            <consortium name="EnsemblProtists"/>
        </authorList>
    </citation>
    <scope>IDENTIFICATION</scope>
</reference>
<keyword evidence="5 11" id="KW-0347">Helicase</keyword>
<sequence length="312" mass="34651">MAAEDASDKSKAKSFEDLGISEQLAETCRALGWKHPTDIQQESIPWALQGRDLIALAKTGSGKTGSFALPIIEALLKNPAPYFAVVISPTRELASQIEEHFQALGKGIGLKTVSVIGGIDEVTQMRMLAKTPHVIVGTPGRLLYMLQNMKGFSLRNIKYLVLDEADRLLHEDFEKQLDQILEVLPRERQTFLFSATMTSKVQKLQRASLRDPIKVEVASKYSTVDTLKQQYMFVPHMHKDTYLAYLLNELAGNTTIVFCCTCSNAQRICIILRSLGFKALVIHGQMSQNKRLAALNNFKVRGGAGDVGRETI</sequence>
<dbReference type="EnsemblProtists" id="EKX36049">
    <property type="protein sequence ID" value="EKX36049"/>
    <property type="gene ID" value="GUITHDRAFT_165849"/>
</dbReference>
<dbReference type="InterPro" id="IPR050079">
    <property type="entry name" value="DEAD_box_RNA_helicase"/>
</dbReference>
<proteinExistence type="inferred from homology"/>
<dbReference type="GO" id="GO:0005524">
    <property type="term" value="F:ATP binding"/>
    <property type="evidence" value="ECO:0007669"/>
    <property type="project" value="UniProtKB-KW"/>
</dbReference>
<dbReference type="GO" id="GO:0009507">
    <property type="term" value="C:chloroplast"/>
    <property type="evidence" value="ECO:0007669"/>
    <property type="project" value="UniProtKB-SubCell"/>
</dbReference>
<evidence type="ECO:0000313" key="15">
    <source>
        <dbReference type="EnsemblProtists" id="EKX36049"/>
    </source>
</evidence>
<dbReference type="CDD" id="cd17954">
    <property type="entry name" value="DEADc_DDX47"/>
    <property type="match status" value="1"/>
</dbReference>
<keyword evidence="16" id="KW-1185">Reference proteome</keyword>
<dbReference type="PROSITE" id="PS00039">
    <property type="entry name" value="DEAD_ATP_HELICASE"/>
    <property type="match status" value="1"/>
</dbReference>
<keyword evidence="6 11" id="KW-0067">ATP-binding</keyword>
<feature type="short sequence motif" description="Q motif" evidence="10">
    <location>
        <begin position="13"/>
        <end position="41"/>
    </location>
</feature>
<dbReference type="InterPro" id="IPR011545">
    <property type="entry name" value="DEAD/DEAH_box_helicase_dom"/>
</dbReference>
<comment type="similarity">
    <text evidence="9">Belongs to the DEAD box helicase family. DDX47/RRP3 subfamily.</text>
</comment>